<dbReference type="OrthoDB" id="3740959at2"/>
<dbReference type="EMBL" id="SJZJ01000023">
    <property type="protein sequence ID" value="TCJ22410.1"/>
    <property type="molecule type" value="Genomic_DNA"/>
</dbReference>
<dbReference type="PANTHER" id="PTHR43856:SF1">
    <property type="entry name" value="MITOCHONDRIAL CARDIOLIPIN HYDROLASE"/>
    <property type="match status" value="1"/>
</dbReference>
<organism evidence="9 10">
    <name type="scientific">Nocardioides jejuensis</name>
    <dbReference type="NCBI Taxonomy" id="2502782"/>
    <lineage>
        <taxon>Bacteria</taxon>
        <taxon>Bacillati</taxon>
        <taxon>Actinomycetota</taxon>
        <taxon>Actinomycetes</taxon>
        <taxon>Propionibacteriales</taxon>
        <taxon>Nocardioidaceae</taxon>
        <taxon>Nocardioides</taxon>
    </lineage>
</organism>
<dbReference type="InterPro" id="IPR025202">
    <property type="entry name" value="PLD-like_dom"/>
</dbReference>
<protein>
    <recommendedName>
        <fullName evidence="3">phospholipase D</fullName>
        <ecNumber evidence="3">3.1.4.4</ecNumber>
    </recommendedName>
</protein>
<dbReference type="AlphaFoldDB" id="A0A4R1BWM1"/>
<evidence type="ECO:0000256" key="5">
    <source>
        <dbReference type="ARBA" id="ARBA00022963"/>
    </source>
</evidence>
<evidence type="ECO:0000256" key="6">
    <source>
        <dbReference type="ARBA" id="ARBA00023098"/>
    </source>
</evidence>
<evidence type="ECO:0000256" key="2">
    <source>
        <dbReference type="ARBA" id="ARBA00008664"/>
    </source>
</evidence>
<evidence type="ECO:0000256" key="3">
    <source>
        <dbReference type="ARBA" id="ARBA00012027"/>
    </source>
</evidence>
<evidence type="ECO:0000256" key="1">
    <source>
        <dbReference type="ARBA" id="ARBA00000798"/>
    </source>
</evidence>
<sequence length="413" mass="45645">MGVVQVFRRVLTVLVSVLLIALLAPSSAQALEDGEKFNNPVSPQAATRNALGKQVISAINLTPAGEKIQIAAYSFDRKDVADALVKAHRRGVRVQIVLNDNWISPQTRRLRTELGGNPKYQNFLRLCHGSCRGGAGNLHMKVYAFTRSGSASDVVITGSANMTDRAVQLQWNDLVTLRNVPGLHDAFVKVFNELKYDEAVDPRWVYYEQPGLTAQFYRTQDGEASTRTVSYSRTPTAAEDPVMNRLKAIDCAAQPGTGINGKTAIRIMMYGWNGDRGVWIANEVAQLKKQGCDIKIITSVAGGQVIKILREAGIPVRSADYKYIYNEDGTSTVDFYSHLKGMAISGTYNGVATRALWTGSENWSGMSFMNDELCIGLIGSTWQQGFFSRFTYMNTYYTHKFGIYPTTTPAYRG</sequence>
<dbReference type="GO" id="GO:0016042">
    <property type="term" value="P:lipid catabolic process"/>
    <property type="evidence" value="ECO:0007669"/>
    <property type="project" value="UniProtKB-KW"/>
</dbReference>
<dbReference type="Gene3D" id="3.30.870.10">
    <property type="entry name" value="Endonuclease Chain A"/>
    <property type="match status" value="2"/>
</dbReference>
<evidence type="ECO:0000256" key="7">
    <source>
        <dbReference type="SAM" id="SignalP"/>
    </source>
</evidence>
<evidence type="ECO:0000256" key="4">
    <source>
        <dbReference type="ARBA" id="ARBA00022801"/>
    </source>
</evidence>
<feature type="domain" description="Phospholipase D-like" evidence="8">
    <location>
        <begin position="61"/>
        <end position="193"/>
    </location>
</feature>
<evidence type="ECO:0000259" key="8">
    <source>
        <dbReference type="Pfam" id="PF13091"/>
    </source>
</evidence>
<evidence type="ECO:0000313" key="10">
    <source>
        <dbReference type="Proteomes" id="UP000295453"/>
    </source>
</evidence>
<name>A0A4R1BWM1_9ACTN</name>
<dbReference type="GO" id="GO:0004630">
    <property type="term" value="F:phospholipase D activity"/>
    <property type="evidence" value="ECO:0007669"/>
    <property type="project" value="UniProtKB-EC"/>
</dbReference>
<comment type="similarity">
    <text evidence="2">Belongs to the phospholipase D family.</text>
</comment>
<keyword evidence="5" id="KW-0442">Lipid degradation</keyword>
<dbReference type="GO" id="GO:0016891">
    <property type="term" value="F:RNA endonuclease activity producing 5'-phosphomonoesters, hydrolytic mechanism"/>
    <property type="evidence" value="ECO:0007669"/>
    <property type="project" value="TreeGrafter"/>
</dbReference>
<proteinExistence type="inferred from homology"/>
<dbReference type="EC" id="3.1.4.4" evidence="3"/>
<keyword evidence="4" id="KW-0378">Hydrolase</keyword>
<comment type="catalytic activity">
    <reaction evidence="1">
        <text>a 1,2-diacyl-sn-glycero-3-phosphocholine + H2O = a 1,2-diacyl-sn-glycero-3-phosphate + choline + H(+)</text>
        <dbReference type="Rhea" id="RHEA:14445"/>
        <dbReference type="ChEBI" id="CHEBI:15354"/>
        <dbReference type="ChEBI" id="CHEBI:15377"/>
        <dbReference type="ChEBI" id="CHEBI:15378"/>
        <dbReference type="ChEBI" id="CHEBI:57643"/>
        <dbReference type="ChEBI" id="CHEBI:58608"/>
        <dbReference type="EC" id="3.1.4.4"/>
    </reaction>
</comment>
<reference evidence="9 10" key="1">
    <citation type="submission" date="2019-03" db="EMBL/GenBank/DDBJ databases">
        <authorList>
            <person name="Kim M.K.M."/>
        </authorList>
    </citation>
    <scope>NUCLEOTIDE SEQUENCE [LARGE SCALE GENOMIC DNA]</scope>
    <source>
        <strain evidence="9 10">18JY15-6</strain>
    </source>
</reference>
<gene>
    <name evidence="9" type="ORF">EPD65_12770</name>
</gene>
<dbReference type="Proteomes" id="UP000295453">
    <property type="component" value="Unassembled WGS sequence"/>
</dbReference>
<dbReference type="Pfam" id="PF13091">
    <property type="entry name" value="PLDc_2"/>
    <property type="match status" value="1"/>
</dbReference>
<dbReference type="SUPFAM" id="SSF56024">
    <property type="entry name" value="Phospholipase D/nuclease"/>
    <property type="match status" value="2"/>
</dbReference>
<keyword evidence="10" id="KW-1185">Reference proteome</keyword>
<comment type="caution">
    <text evidence="9">The sequence shown here is derived from an EMBL/GenBank/DDBJ whole genome shotgun (WGS) entry which is preliminary data.</text>
</comment>
<feature type="signal peptide" evidence="7">
    <location>
        <begin position="1"/>
        <end position="30"/>
    </location>
</feature>
<keyword evidence="7" id="KW-0732">Signal</keyword>
<dbReference type="PANTHER" id="PTHR43856">
    <property type="entry name" value="CARDIOLIPIN HYDROLASE"/>
    <property type="match status" value="1"/>
</dbReference>
<dbReference type="InterPro" id="IPR051406">
    <property type="entry name" value="PLD_domain"/>
</dbReference>
<accession>A0A4R1BWM1</accession>
<feature type="chain" id="PRO_5020227483" description="phospholipase D" evidence="7">
    <location>
        <begin position="31"/>
        <end position="413"/>
    </location>
</feature>
<dbReference type="CDD" id="cd00138">
    <property type="entry name" value="PLDc_SF"/>
    <property type="match status" value="1"/>
</dbReference>
<keyword evidence="6" id="KW-0443">Lipid metabolism</keyword>
<evidence type="ECO:0000313" key="9">
    <source>
        <dbReference type="EMBL" id="TCJ22410.1"/>
    </source>
</evidence>